<accession>A0A1Z3N4S0</accession>
<dbReference type="Proteomes" id="UP000197003">
    <property type="component" value="Chromosome"/>
</dbReference>
<gene>
    <name evidence="2" type="ORF">B9G79_02300</name>
</gene>
<reference evidence="2 3" key="1">
    <citation type="submission" date="2017-04" db="EMBL/GenBank/DDBJ databases">
        <title>Whole genome sequence of Bdellovibrio bacteriovorus strain SSB218315.</title>
        <authorList>
            <person name="Oyedara O."/>
            <person name="Rodriguez-Perez M.A."/>
        </authorList>
    </citation>
    <scope>NUCLEOTIDE SEQUENCE [LARGE SCALE GENOMIC DNA]</scope>
    <source>
        <strain evidence="2 3">SSB218315</strain>
    </source>
</reference>
<dbReference type="Gene3D" id="3.40.190.10">
    <property type="entry name" value="Periplasmic binding protein-like II"/>
    <property type="match status" value="2"/>
</dbReference>
<dbReference type="SUPFAM" id="SSF53850">
    <property type="entry name" value="Periplasmic binding protein-like II"/>
    <property type="match status" value="1"/>
</dbReference>
<evidence type="ECO:0000313" key="3">
    <source>
        <dbReference type="Proteomes" id="UP000197003"/>
    </source>
</evidence>
<keyword evidence="1" id="KW-0732">Signal</keyword>
<feature type="chain" id="PRO_5012622238" evidence="1">
    <location>
        <begin position="18"/>
        <end position="244"/>
    </location>
</feature>
<dbReference type="AlphaFoldDB" id="A0A1Z3N4S0"/>
<protein>
    <submittedName>
        <fullName evidence="2">Uncharacterized protein</fullName>
    </submittedName>
</protein>
<feature type="signal peptide" evidence="1">
    <location>
        <begin position="1"/>
        <end position="17"/>
    </location>
</feature>
<dbReference type="OrthoDB" id="5295114at2"/>
<organism evidence="2 3">
    <name type="scientific">Bdellovibrio bacteriovorus</name>
    <dbReference type="NCBI Taxonomy" id="959"/>
    <lineage>
        <taxon>Bacteria</taxon>
        <taxon>Pseudomonadati</taxon>
        <taxon>Bdellovibrionota</taxon>
        <taxon>Bdellovibrionia</taxon>
        <taxon>Bdellovibrionales</taxon>
        <taxon>Pseudobdellovibrionaceae</taxon>
        <taxon>Bdellovibrio</taxon>
    </lineage>
</organism>
<evidence type="ECO:0000256" key="1">
    <source>
        <dbReference type="SAM" id="SignalP"/>
    </source>
</evidence>
<sequence>MKWAFILVFFVSSMAMAEQSPLQSPKPVVMGLPFHVKRIKAIMQYQDFINQTMSSVGYKVSIRNTQGSPPNKVLTDGQIDAITYDDKTWTEQRDKTVSLSFPIIRTRGRIFFKGNNTRFDETKLAKFKGGISNNNMAFTEEATRRKLRFINTASPLQSVVDLMSGKIDYFVAIQEVGLSAVDSHPEGKSSIVMGKTVFLEVPLYLTFSRKFQSDLPRIESAFRKALTGDLSKYPLIIENLNKEP</sequence>
<name>A0A1Z3N4S0_BDEBC</name>
<evidence type="ECO:0000313" key="2">
    <source>
        <dbReference type="EMBL" id="ASD62476.1"/>
    </source>
</evidence>
<dbReference type="EMBL" id="CP020946">
    <property type="protein sequence ID" value="ASD62476.1"/>
    <property type="molecule type" value="Genomic_DNA"/>
</dbReference>
<dbReference type="RefSeq" id="WP_088564115.1">
    <property type="nucleotide sequence ID" value="NZ_CP020946.1"/>
</dbReference>
<proteinExistence type="predicted"/>